<dbReference type="PANTHER" id="PTHR37938">
    <property type="entry name" value="BLL0215 PROTEIN"/>
    <property type="match status" value="1"/>
</dbReference>
<keyword evidence="1" id="KW-0175">Coiled coil</keyword>
<name>A0A2N5ZJG8_MUIH1</name>
<dbReference type="AlphaFoldDB" id="A0A2N5ZJG8"/>
<sequence length="811" mass="94761">MTEERILKPNFKAFVLYNWVMTTLVLLIPTVILIFMDYTSPIVWMGLFILLSGFSFINQKIRFDKEKYIIKDDHIIYEFGHIFYDSKRKLNAANVTHVTMIHPFIENNIFKTGNVHIEAAGSAGVEVSFNSIDNSCELYEFMKEFLDKNGFTISEMEKIQEERPHMLGIIFEIVKKLLIGALIVFSEASKHKDVDLNISLFIIPTIIITLIWVVLNYQDLIRRRYRIFKDLITYEEGFLTKHYAFIPIENIADSQVSQSFFEKLFDLYDVLISCQGAGSEIKFKNMVNGKKMEENIDELVREERKIKEVKKEEEIEDVEKKEMEYVYKDKLIRDNKYTATFKMNLLRTIFPYFFIFFVIALMIPFTFHNKDLLKGVLSLAGISLIPFILFFIVNLIKVSCTNYKVNSNSFEERFKFLSTKNTSFSTDKVTGITLMRNFIDSFLGTCSIRIWSIGSSKPLVFRNIKEKDIDFDMILKKNAINEKEEILKINSNFSLFKWVIAYIPVWIPVITALLLVNGLLILEGSINPLYILLPQLVLLGLIYLYQKKYYAFSKITLFKDHIYFQKGFLFKAFYYVTYTDVKDINTMKYPFIECGSIKFDVTGEHIVQQGKNRAIISNYFRIKYIDDISDQDEIIDNVVLKRPSKEELQTLIKERSIYKTHYKYSTKPALINSVIGYIIFSIIITVVSILGLAGTVANEPAFNASDAYIIGSIEAILIVLFFFYIVWSVKVKEYIIEDYRVIYKSGIIYKEQFSIIFERIDYIKSDRGFLNKIFNNGNVSVNTTGSSKSELVIRNIPDFEEFYKRLEEKYK</sequence>
<feature type="domain" description="YdbS-like PH" evidence="3">
    <location>
        <begin position="223"/>
        <end position="296"/>
    </location>
</feature>
<feature type="domain" description="YdbS-like PH" evidence="3">
    <location>
        <begin position="733"/>
        <end position="805"/>
    </location>
</feature>
<organism evidence="4 5">
    <name type="scientific">Muiribacterium halophilum</name>
    <dbReference type="NCBI Taxonomy" id="2053465"/>
    <lineage>
        <taxon>Bacteria</taxon>
        <taxon>Candidatus Muiribacteriota</taxon>
        <taxon>Candidatus Muiribacteriia</taxon>
        <taxon>Candidatus Muiribacteriales</taxon>
        <taxon>Candidatus Muiribacteriaceae</taxon>
        <taxon>Candidatus Muiribacterium</taxon>
    </lineage>
</organism>
<dbReference type="EMBL" id="PKTG01000049">
    <property type="protein sequence ID" value="PLX18835.1"/>
    <property type="molecule type" value="Genomic_DNA"/>
</dbReference>
<dbReference type="InterPro" id="IPR005182">
    <property type="entry name" value="YdbS-like_PH"/>
</dbReference>
<dbReference type="PANTHER" id="PTHR37938:SF1">
    <property type="entry name" value="BLL0215 PROTEIN"/>
    <property type="match status" value="1"/>
</dbReference>
<feature type="transmembrane region" description="Helical" evidence="2">
    <location>
        <begin position="14"/>
        <end position="36"/>
    </location>
</feature>
<feature type="transmembrane region" description="Helical" evidence="2">
    <location>
        <begin position="669"/>
        <end position="695"/>
    </location>
</feature>
<feature type="transmembrane region" description="Helical" evidence="2">
    <location>
        <begin position="707"/>
        <end position="727"/>
    </location>
</feature>
<feature type="coiled-coil region" evidence="1">
    <location>
        <begin position="292"/>
        <end position="321"/>
    </location>
</feature>
<keyword evidence="2" id="KW-1133">Transmembrane helix</keyword>
<reference evidence="4 5" key="1">
    <citation type="submission" date="2017-11" db="EMBL/GenBank/DDBJ databases">
        <title>Genome-resolved metagenomics identifies genetic mobility, metabolic interactions, and unexpected diversity in perchlorate-reducing communities.</title>
        <authorList>
            <person name="Barnum T.P."/>
            <person name="Figueroa I.A."/>
            <person name="Carlstrom C.I."/>
            <person name="Lucas L.N."/>
            <person name="Engelbrektson A.L."/>
            <person name="Coates J.D."/>
        </authorList>
    </citation>
    <scope>NUCLEOTIDE SEQUENCE [LARGE SCALE GENOMIC DNA]</scope>
    <source>
        <strain evidence="4">BM706</strain>
    </source>
</reference>
<evidence type="ECO:0000256" key="1">
    <source>
        <dbReference type="SAM" id="Coils"/>
    </source>
</evidence>
<keyword evidence="2" id="KW-0472">Membrane</keyword>
<protein>
    <recommendedName>
        <fullName evidence="3">YdbS-like PH domain-containing protein</fullName>
    </recommendedName>
</protein>
<feature type="transmembrane region" description="Helical" evidence="2">
    <location>
        <begin position="166"/>
        <end position="186"/>
    </location>
</feature>
<dbReference type="Proteomes" id="UP000234857">
    <property type="component" value="Unassembled WGS sequence"/>
</dbReference>
<comment type="caution">
    <text evidence="4">The sequence shown here is derived from an EMBL/GenBank/DDBJ whole genome shotgun (WGS) entry which is preliminary data.</text>
</comment>
<dbReference type="Pfam" id="PF03703">
    <property type="entry name" value="bPH_2"/>
    <property type="match status" value="3"/>
</dbReference>
<feature type="domain" description="YdbS-like PH" evidence="3">
    <location>
        <begin position="401"/>
        <end position="466"/>
    </location>
</feature>
<feature type="transmembrane region" description="Helical" evidence="2">
    <location>
        <begin position="198"/>
        <end position="217"/>
    </location>
</feature>
<accession>A0A2N5ZJG8</accession>
<gene>
    <name evidence="4" type="ORF">C0601_03585</name>
</gene>
<proteinExistence type="predicted"/>
<feature type="transmembrane region" description="Helical" evidence="2">
    <location>
        <begin position="373"/>
        <end position="396"/>
    </location>
</feature>
<evidence type="ECO:0000256" key="2">
    <source>
        <dbReference type="SAM" id="Phobius"/>
    </source>
</evidence>
<evidence type="ECO:0000259" key="3">
    <source>
        <dbReference type="Pfam" id="PF03703"/>
    </source>
</evidence>
<evidence type="ECO:0000313" key="4">
    <source>
        <dbReference type="EMBL" id="PLX18835.1"/>
    </source>
</evidence>
<keyword evidence="2" id="KW-0812">Transmembrane</keyword>
<feature type="transmembrane region" description="Helical" evidence="2">
    <location>
        <begin position="349"/>
        <end position="367"/>
    </location>
</feature>
<feature type="transmembrane region" description="Helical" evidence="2">
    <location>
        <begin position="528"/>
        <end position="545"/>
    </location>
</feature>
<evidence type="ECO:0000313" key="5">
    <source>
        <dbReference type="Proteomes" id="UP000234857"/>
    </source>
</evidence>
<feature type="transmembrane region" description="Helical" evidence="2">
    <location>
        <begin position="42"/>
        <end position="58"/>
    </location>
</feature>
<feature type="transmembrane region" description="Helical" evidence="2">
    <location>
        <begin position="498"/>
        <end position="522"/>
    </location>
</feature>